<reference evidence="2 3" key="1">
    <citation type="submission" date="2021-03" db="EMBL/GenBank/DDBJ databases">
        <title>Actinomadura violae sp. nov., isolated from lichen in Thailand.</title>
        <authorList>
            <person name="Kanchanasin P."/>
            <person name="Saeng-In P."/>
            <person name="Phongsopitanun W."/>
            <person name="Yuki M."/>
            <person name="Kudo T."/>
            <person name="Ohkuma M."/>
            <person name="Tanasupawat S."/>
        </authorList>
    </citation>
    <scope>NUCLEOTIDE SEQUENCE [LARGE SCALE GENOMIC DNA]</scope>
    <source>
        <strain evidence="2 3">LCR2-06</strain>
    </source>
</reference>
<keyword evidence="3" id="KW-1185">Reference proteome</keyword>
<name>A0ABS3RR71_9ACTN</name>
<protein>
    <recommendedName>
        <fullName evidence="4">Regulatory protein</fullName>
    </recommendedName>
</protein>
<comment type="caution">
    <text evidence="2">The sequence shown here is derived from an EMBL/GenBank/DDBJ whole genome shotgun (WGS) entry which is preliminary data.</text>
</comment>
<dbReference type="RefSeq" id="WP_208241746.1">
    <property type="nucleotide sequence ID" value="NZ_JAGEPF010000010.1"/>
</dbReference>
<sequence>MEFRIEMDKLMFIVADAPEQRRDFETKSLRTNDDGEPLFTARLLVMDGLGSAPIKVGLIGDPGLSQGTFVRPVGLVLNAIDRKGDSVQWWTAERLEAVAMPGGPAGGSAASGKSAGKAGE</sequence>
<organism evidence="2 3">
    <name type="scientific">Actinomadura violacea</name>
    <dbReference type="NCBI Taxonomy" id="2819934"/>
    <lineage>
        <taxon>Bacteria</taxon>
        <taxon>Bacillati</taxon>
        <taxon>Actinomycetota</taxon>
        <taxon>Actinomycetes</taxon>
        <taxon>Streptosporangiales</taxon>
        <taxon>Thermomonosporaceae</taxon>
        <taxon>Actinomadura</taxon>
    </lineage>
</organism>
<dbReference type="EMBL" id="JAGEPF010000010">
    <property type="protein sequence ID" value="MBO2459245.1"/>
    <property type="molecule type" value="Genomic_DNA"/>
</dbReference>
<dbReference type="Proteomes" id="UP000680206">
    <property type="component" value="Unassembled WGS sequence"/>
</dbReference>
<feature type="compositionally biased region" description="Low complexity" evidence="1">
    <location>
        <begin position="107"/>
        <end position="120"/>
    </location>
</feature>
<evidence type="ECO:0000256" key="1">
    <source>
        <dbReference type="SAM" id="MobiDB-lite"/>
    </source>
</evidence>
<feature type="region of interest" description="Disordered" evidence="1">
    <location>
        <begin position="100"/>
        <end position="120"/>
    </location>
</feature>
<evidence type="ECO:0000313" key="3">
    <source>
        <dbReference type="Proteomes" id="UP000680206"/>
    </source>
</evidence>
<gene>
    <name evidence="2" type="ORF">J4709_16830</name>
</gene>
<evidence type="ECO:0000313" key="2">
    <source>
        <dbReference type="EMBL" id="MBO2459245.1"/>
    </source>
</evidence>
<proteinExistence type="predicted"/>
<accession>A0ABS3RR71</accession>
<evidence type="ECO:0008006" key="4">
    <source>
        <dbReference type="Google" id="ProtNLM"/>
    </source>
</evidence>